<dbReference type="Gene3D" id="3.40.50.720">
    <property type="entry name" value="NAD(P)-binding Rossmann-like Domain"/>
    <property type="match status" value="1"/>
</dbReference>
<comment type="caution">
    <text evidence="2">The sequence shown here is derived from an EMBL/GenBank/DDBJ whole genome shotgun (WGS) entry which is preliminary data.</text>
</comment>
<keyword evidence="3" id="KW-1185">Reference proteome</keyword>
<sequence length="331" mass="35883">MSKVLITGATGFIGNHVTRLCLEQGDEVRVMVMVGEDRSPLAGMDVEYVEGNLLDADSLARAVQGVDKLYHLAALFAVWTKDPDLHYKINVEGTRHMMNAAQAAGIEKIVYTSSIAAIGTDGKGTPSTEDTPFTSWHFASEYIMSKYISHLEVKSRVKGGLPVTMVMPALPFGPGDRMPTPTGTMIIGALQGKMKNYWDGGVCPVDVRDVALGHVLAMEKGRVGESYILGNSQNNMPNKEFLQLVGKIAGVDNVATKEISKAMMLRVAKGAEFFSKITGKAPVTTVKNSSYAMEHFYVDASKAITELGLPQTPLETAIADSVEWFRENGYV</sequence>
<evidence type="ECO:0000259" key="1">
    <source>
        <dbReference type="Pfam" id="PF01370"/>
    </source>
</evidence>
<dbReference type="SUPFAM" id="SSF51735">
    <property type="entry name" value="NAD(P)-binding Rossmann-fold domains"/>
    <property type="match status" value="1"/>
</dbReference>
<dbReference type="InterPro" id="IPR051783">
    <property type="entry name" value="NAD(P)-dependent_oxidoreduct"/>
</dbReference>
<protein>
    <submittedName>
        <fullName evidence="2">NAD-dependent epimerase/dehydratase family protein</fullName>
    </submittedName>
</protein>
<dbReference type="Proteomes" id="UP001143307">
    <property type="component" value="Unassembled WGS sequence"/>
</dbReference>
<proteinExistence type="predicted"/>
<reference evidence="2" key="1">
    <citation type="submission" date="2019-02" db="EMBL/GenBank/DDBJ databases">
        <authorList>
            <person name="Li S.-H."/>
        </authorList>
    </citation>
    <scope>NUCLEOTIDE SEQUENCE</scope>
    <source>
        <strain evidence="2">IMCC8485</strain>
    </source>
</reference>
<dbReference type="PANTHER" id="PTHR48079">
    <property type="entry name" value="PROTEIN YEEZ"/>
    <property type="match status" value="1"/>
</dbReference>
<dbReference type="CDD" id="cd05228">
    <property type="entry name" value="AR_FR_like_1_SDR_e"/>
    <property type="match status" value="1"/>
</dbReference>
<evidence type="ECO:0000313" key="2">
    <source>
        <dbReference type="EMBL" id="MCX2975227.1"/>
    </source>
</evidence>
<dbReference type="InterPro" id="IPR001509">
    <property type="entry name" value="Epimerase_deHydtase"/>
</dbReference>
<dbReference type="EMBL" id="SHNP01000006">
    <property type="protein sequence ID" value="MCX2975227.1"/>
    <property type="molecule type" value="Genomic_DNA"/>
</dbReference>
<dbReference type="InterPro" id="IPR036291">
    <property type="entry name" value="NAD(P)-bd_dom_sf"/>
</dbReference>
<accession>A0ABT3T118</accession>
<organism evidence="2 3">
    <name type="scientific">Candidatus Seongchinamella marina</name>
    <dbReference type="NCBI Taxonomy" id="2518990"/>
    <lineage>
        <taxon>Bacteria</taxon>
        <taxon>Pseudomonadati</taxon>
        <taxon>Pseudomonadota</taxon>
        <taxon>Gammaproteobacteria</taxon>
        <taxon>Cellvibrionales</taxon>
        <taxon>Halieaceae</taxon>
        <taxon>Seongchinamella</taxon>
    </lineage>
</organism>
<gene>
    <name evidence="2" type="ORF">EYC87_16725</name>
</gene>
<evidence type="ECO:0000313" key="3">
    <source>
        <dbReference type="Proteomes" id="UP001143307"/>
    </source>
</evidence>
<dbReference type="RefSeq" id="WP_279253877.1">
    <property type="nucleotide sequence ID" value="NZ_SHNP01000006.1"/>
</dbReference>
<dbReference type="Pfam" id="PF01370">
    <property type="entry name" value="Epimerase"/>
    <property type="match status" value="1"/>
</dbReference>
<dbReference type="PANTHER" id="PTHR48079:SF6">
    <property type="entry name" value="NAD(P)-BINDING DOMAIN-CONTAINING PROTEIN-RELATED"/>
    <property type="match status" value="1"/>
</dbReference>
<feature type="domain" description="NAD-dependent epimerase/dehydratase" evidence="1">
    <location>
        <begin position="4"/>
        <end position="230"/>
    </location>
</feature>
<name>A0ABT3T118_9GAMM</name>